<feature type="compositionally biased region" description="Basic and acidic residues" evidence="1">
    <location>
        <begin position="75"/>
        <end position="91"/>
    </location>
</feature>
<gene>
    <name evidence="2" type="ORF">RFULGI_LOCUS5045</name>
</gene>
<evidence type="ECO:0000313" key="3">
    <source>
        <dbReference type="Proteomes" id="UP000789396"/>
    </source>
</evidence>
<proteinExistence type="predicted"/>
<feature type="compositionally biased region" description="Low complexity" evidence="1">
    <location>
        <begin position="49"/>
        <end position="61"/>
    </location>
</feature>
<comment type="caution">
    <text evidence="2">The sequence shown here is derived from an EMBL/GenBank/DDBJ whole genome shotgun (WGS) entry which is preliminary data.</text>
</comment>
<feature type="region of interest" description="Disordered" evidence="1">
    <location>
        <begin position="1"/>
        <end position="91"/>
    </location>
</feature>
<protein>
    <submittedName>
        <fullName evidence="2">19897_t:CDS:1</fullName>
    </submittedName>
</protein>
<evidence type="ECO:0000256" key="1">
    <source>
        <dbReference type="SAM" id="MobiDB-lite"/>
    </source>
</evidence>
<keyword evidence="3" id="KW-1185">Reference proteome</keyword>
<organism evidence="2 3">
    <name type="scientific">Racocetra fulgida</name>
    <dbReference type="NCBI Taxonomy" id="60492"/>
    <lineage>
        <taxon>Eukaryota</taxon>
        <taxon>Fungi</taxon>
        <taxon>Fungi incertae sedis</taxon>
        <taxon>Mucoromycota</taxon>
        <taxon>Glomeromycotina</taxon>
        <taxon>Glomeromycetes</taxon>
        <taxon>Diversisporales</taxon>
        <taxon>Gigasporaceae</taxon>
        <taxon>Racocetra</taxon>
    </lineage>
</organism>
<sequence>MYYLGLESDISTISQSSSSSQPKQQANKTPAIDKPILETNQTSEIDKPNSNANNEENNYEIINEDNKQPYYNEINSEKANEEYDKSEKEETYKENEILSISEEDFREFLQGWAELLEEKQNTSLDKDINIDLDNVTHPALDKNAK</sequence>
<dbReference type="OrthoDB" id="2392128at2759"/>
<name>A0A9N9BE75_9GLOM</name>
<dbReference type="Proteomes" id="UP000789396">
    <property type="component" value="Unassembled WGS sequence"/>
</dbReference>
<dbReference type="EMBL" id="CAJVPZ010005397">
    <property type="protein sequence ID" value="CAG8560689.1"/>
    <property type="molecule type" value="Genomic_DNA"/>
</dbReference>
<feature type="compositionally biased region" description="Low complexity" evidence="1">
    <location>
        <begin position="8"/>
        <end position="21"/>
    </location>
</feature>
<evidence type="ECO:0000313" key="2">
    <source>
        <dbReference type="EMBL" id="CAG8560689.1"/>
    </source>
</evidence>
<accession>A0A9N9BE75</accession>
<reference evidence="2" key="1">
    <citation type="submission" date="2021-06" db="EMBL/GenBank/DDBJ databases">
        <authorList>
            <person name="Kallberg Y."/>
            <person name="Tangrot J."/>
            <person name="Rosling A."/>
        </authorList>
    </citation>
    <scope>NUCLEOTIDE SEQUENCE</scope>
    <source>
        <strain evidence="2">IN212</strain>
    </source>
</reference>
<dbReference type="AlphaFoldDB" id="A0A9N9BE75"/>